<dbReference type="AlphaFoldDB" id="A0A0E9SZB7"/>
<dbReference type="EMBL" id="GBXM01061878">
    <property type="protein sequence ID" value="JAH46699.1"/>
    <property type="molecule type" value="Transcribed_RNA"/>
</dbReference>
<protein>
    <submittedName>
        <fullName evidence="1">Uncharacterized protein</fullName>
    </submittedName>
</protein>
<proteinExistence type="predicted"/>
<organism evidence="1">
    <name type="scientific">Anguilla anguilla</name>
    <name type="common">European freshwater eel</name>
    <name type="synonym">Muraena anguilla</name>
    <dbReference type="NCBI Taxonomy" id="7936"/>
    <lineage>
        <taxon>Eukaryota</taxon>
        <taxon>Metazoa</taxon>
        <taxon>Chordata</taxon>
        <taxon>Craniata</taxon>
        <taxon>Vertebrata</taxon>
        <taxon>Euteleostomi</taxon>
        <taxon>Actinopterygii</taxon>
        <taxon>Neopterygii</taxon>
        <taxon>Teleostei</taxon>
        <taxon>Anguilliformes</taxon>
        <taxon>Anguillidae</taxon>
        <taxon>Anguilla</taxon>
    </lineage>
</organism>
<accession>A0A0E9SZB7</accession>
<name>A0A0E9SZB7_ANGAN</name>
<reference evidence="1" key="2">
    <citation type="journal article" date="2015" name="Fish Shellfish Immunol.">
        <title>Early steps in the European eel (Anguilla anguilla)-Vibrio vulnificus interaction in the gills: Role of the RtxA13 toxin.</title>
        <authorList>
            <person name="Callol A."/>
            <person name="Pajuelo D."/>
            <person name="Ebbesson L."/>
            <person name="Teles M."/>
            <person name="MacKenzie S."/>
            <person name="Amaro C."/>
        </authorList>
    </citation>
    <scope>NUCLEOTIDE SEQUENCE</scope>
</reference>
<evidence type="ECO:0000313" key="1">
    <source>
        <dbReference type="EMBL" id="JAH46699.1"/>
    </source>
</evidence>
<sequence>MFSSCGESLSVSVWLTGLTVKKALLSGLPVLHDYPGSQSQNHWSCSCICCCIFCSISCIS</sequence>
<reference evidence="1" key="1">
    <citation type="submission" date="2014-11" db="EMBL/GenBank/DDBJ databases">
        <authorList>
            <person name="Amaro Gonzalez C."/>
        </authorList>
    </citation>
    <scope>NUCLEOTIDE SEQUENCE</scope>
</reference>